<evidence type="ECO:0000259" key="2">
    <source>
        <dbReference type="Pfam" id="PF07905"/>
    </source>
</evidence>
<dbReference type="PANTHER" id="PTHR33744">
    <property type="entry name" value="CARBOHYDRATE DIACID REGULATOR"/>
    <property type="match status" value="1"/>
</dbReference>
<dbReference type="EMBL" id="JBHSOD010000012">
    <property type="protein sequence ID" value="MFC5885833.1"/>
    <property type="molecule type" value="Genomic_DNA"/>
</dbReference>
<dbReference type="PANTHER" id="PTHR33744:SF1">
    <property type="entry name" value="DNA-BINDING TRANSCRIPTIONAL ACTIVATOR ADER"/>
    <property type="match status" value="1"/>
</dbReference>
<feature type="compositionally biased region" description="Basic and acidic residues" evidence="1">
    <location>
        <begin position="221"/>
        <end position="242"/>
    </location>
</feature>
<feature type="domain" description="PucR C-terminal helix-turn-helix" evidence="3">
    <location>
        <begin position="487"/>
        <end position="544"/>
    </location>
</feature>
<dbReference type="RefSeq" id="WP_380234584.1">
    <property type="nucleotide sequence ID" value="NZ_JBHSOD010000012.1"/>
</dbReference>
<feature type="compositionally biased region" description="Low complexity" evidence="1">
    <location>
        <begin position="196"/>
        <end position="212"/>
    </location>
</feature>
<comment type="caution">
    <text evidence="4">The sequence shown here is derived from an EMBL/GenBank/DDBJ whole genome shotgun (WGS) entry which is preliminary data.</text>
</comment>
<protein>
    <submittedName>
        <fullName evidence="4">PucR family transcriptional regulator</fullName>
    </submittedName>
</protein>
<dbReference type="InterPro" id="IPR042070">
    <property type="entry name" value="PucR_C-HTH_sf"/>
</dbReference>
<feature type="region of interest" description="Disordered" evidence="1">
    <location>
        <begin position="185"/>
        <end position="256"/>
    </location>
</feature>
<gene>
    <name evidence="4" type="ORF">ACFP0N_12725</name>
</gene>
<dbReference type="Pfam" id="PF13556">
    <property type="entry name" value="HTH_30"/>
    <property type="match status" value="1"/>
</dbReference>
<dbReference type="InterPro" id="IPR012914">
    <property type="entry name" value="PucR_dom"/>
</dbReference>
<accession>A0ABW1EXP3</accession>
<evidence type="ECO:0000259" key="3">
    <source>
        <dbReference type="Pfam" id="PF13556"/>
    </source>
</evidence>
<dbReference type="Gene3D" id="1.10.10.2840">
    <property type="entry name" value="PucR C-terminal helix-turn-helix domain"/>
    <property type="match status" value="1"/>
</dbReference>
<evidence type="ECO:0000313" key="4">
    <source>
        <dbReference type="EMBL" id="MFC5885833.1"/>
    </source>
</evidence>
<dbReference type="InterPro" id="IPR025736">
    <property type="entry name" value="PucR_C-HTH_dom"/>
</dbReference>
<dbReference type="InterPro" id="IPR051448">
    <property type="entry name" value="CdaR-like_regulators"/>
</dbReference>
<sequence length="549" mass="56254">MIVGDLLDLDDLPIRLAWGTPELLTRQVAGISSTDLQDPARYLLPGELVLTGLVWWRPADDTGALRFATALRSAGVAALLAGEATHGSVPDGLVDACRTHGIPLLAVPAGVSFRAVTDRVYLRLWGDLRAGAQDAAAIPDTVRRELAELLHAGTGPGEVLAHVVGRLGVPDCALVTAGGRLVADSASGAGTGAGRGSAARAGGARTAGADDAPGGRGTGRRAADGGRDARRDGHRDGQRDDGLPVGPQDDSPFDGWRLRPHVRHAAAEPVLAGLAELLAPLAARAHAEAAARRRGAGPRLAALAADRLSDLAVTLSACGLAGGPTGGPLVAVAARIDGGRPDAPLPADAPPAWAAHALAEALEPLGARCAVGTDPAGRAVALVAAPAERVAERLRRARPALQARLTGRRTLRFGVGPAAPPTAAALRSALVQARYVLDGPGGPVGSAAELDSLAGLLRGIPPEVTAAYHARLLAPLAAHDCENGVSLLGTLAAFLDHDGSWARTAEVLHVHVNTVHYRVRRIEELTGRNLARLHDRLDLRTALLCTPAG</sequence>
<organism evidence="4 5">
    <name type="scientific">Kitasatospora aburaviensis</name>
    <dbReference type="NCBI Taxonomy" id="67265"/>
    <lineage>
        <taxon>Bacteria</taxon>
        <taxon>Bacillati</taxon>
        <taxon>Actinomycetota</taxon>
        <taxon>Actinomycetes</taxon>
        <taxon>Kitasatosporales</taxon>
        <taxon>Streptomycetaceae</taxon>
        <taxon>Kitasatospora</taxon>
    </lineage>
</organism>
<feature type="domain" description="Purine catabolism PurC-like" evidence="2">
    <location>
        <begin position="6"/>
        <end position="121"/>
    </location>
</feature>
<evidence type="ECO:0000313" key="5">
    <source>
        <dbReference type="Proteomes" id="UP001596067"/>
    </source>
</evidence>
<dbReference type="Proteomes" id="UP001596067">
    <property type="component" value="Unassembled WGS sequence"/>
</dbReference>
<reference evidence="5" key="1">
    <citation type="journal article" date="2019" name="Int. J. Syst. Evol. Microbiol.">
        <title>The Global Catalogue of Microorganisms (GCM) 10K type strain sequencing project: providing services to taxonomists for standard genome sequencing and annotation.</title>
        <authorList>
            <consortium name="The Broad Institute Genomics Platform"/>
            <consortium name="The Broad Institute Genome Sequencing Center for Infectious Disease"/>
            <person name="Wu L."/>
            <person name="Ma J."/>
        </authorList>
    </citation>
    <scope>NUCLEOTIDE SEQUENCE [LARGE SCALE GENOMIC DNA]</scope>
    <source>
        <strain evidence="5">CGMCC 4.1469</strain>
    </source>
</reference>
<dbReference type="Pfam" id="PF07905">
    <property type="entry name" value="PucR"/>
    <property type="match status" value="1"/>
</dbReference>
<name>A0ABW1EXP3_9ACTN</name>
<keyword evidence="5" id="KW-1185">Reference proteome</keyword>
<proteinExistence type="predicted"/>
<evidence type="ECO:0000256" key="1">
    <source>
        <dbReference type="SAM" id="MobiDB-lite"/>
    </source>
</evidence>